<evidence type="ECO:0000313" key="2">
    <source>
        <dbReference type="Proteomes" id="UP001638806"/>
    </source>
</evidence>
<sequence>MGSTDSNIKDALKAQDIRSTPLFHNVQQHYKNIIDPAIGKISNATDLQLSPHGTHVVFTANVWESIEKSQATRIAEVHLDSGDVRFLSTSSSSHGDAQKPRYSPDGRTVAYTAVNPDTGLSQLCLWDRTAGGDGEGRRLCFRCRASRWNTSDLFGAVKITGKQDGPAWLPKVEGSQAEHPGRALFVFNVEAKEYRRVSPPGLNVWEANWCGSRSFGRPPKRFQAAVPVGSPSGARVAFVQAQCSDRCLVTGDLWTLDVETNATTKHDTDGVDIANATWIDDKTLFVLGIRATQMVAGRLNLKDGRFHEHWAASPGVTTPNYQPDPVSPSPDGSTFPLLLEGWSRIPELILITNGKEKTLFSLNHDGYTYLQSQLGESKLVRWNSSDGLEIEGFIRLPKRGKAPYPLVLHVHGGPVASFRDHWRPNAFDTLLTVNGYAVLSPNPRGSNGRGAEFTSHIFGDMGGKDVDDYLTGIDYLVEQGLVDPKRLGVMGGSYGGYMAAWIITQTDRFAASVAIAPVVDWFSQHTLTNIPTFDQSFMQADPYEIAGPYRTRSPILYAGRYRRLSC</sequence>
<protein>
    <submittedName>
        <fullName evidence="1">Uncharacterized protein</fullName>
    </submittedName>
</protein>
<accession>A0ACC4DN57</accession>
<dbReference type="Proteomes" id="UP001638806">
    <property type="component" value="Unassembled WGS sequence"/>
</dbReference>
<organism evidence="1 2">
    <name type="scientific">Purpureocillium lilacinum</name>
    <name type="common">Paecilomyces lilacinus</name>
    <dbReference type="NCBI Taxonomy" id="33203"/>
    <lineage>
        <taxon>Eukaryota</taxon>
        <taxon>Fungi</taxon>
        <taxon>Dikarya</taxon>
        <taxon>Ascomycota</taxon>
        <taxon>Pezizomycotina</taxon>
        <taxon>Sordariomycetes</taxon>
        <taxon>Hypocreomycetidae</taxon>
        <taxon>Hypocreales</taxon>
        <taxon>Ophiocordycipitaceae</taxon>
        <taxon>Purpureocillium</taxon>
    </lineage>
</organism>
<comment type="caution">
    <text evidence="1">The sequence shown here is derived from an EMBL/GenBank/DDBJ whole genome shotgun (WGS) entry which is preliminary data.</text>
</comment>
<evidence type="ECO:0000313" key="1">
    <source>
        <dbReference type="EMBL" id="KAL3957438.1"/>
    </source>
</evidence>
<name>A0ACC4DN57_PURLI</name>
<proteinExistence type="predicted"/>
<reference evidence="1" key="1">
    <citation type="submission" date="2024-12" db="EMBL/GenBank/DDBJ databases">
        <title>Comparative genomics and development of molecular markers within Purpureocillium lilacinum and among Purpureocillium species.</title>
        <authorList>
            <person name="Yeh Z.-Y."/>
            <person name="Ni N.-T."/>
            <person name="Lo P.-H."/>
            <person name="Mushyakhwo K."/>
            <person name="Lin C.-F."/>
            <person name="Nai Y.-S."/>
        </authorList>
    </citation>
    <scope>NUCLEOTIDE SEQUENCE</scope>
    <source>
        <strain evidence="1">NCHU-NPUST-175</strain>
    </source>
</reference>
<gene>
    <name evidence="1" type="ORF">ACCO45_008016</name>
</gene>
<dbReference type="EMBL" id="JBGNUJ010000007">
    <property type="protein sequence ID" value="KAL3957438.1"/>
    <property type="molecule type" value="Genomic_DNA"/>
</dbReference>
<keyword evidence="2" id="KW-1185">Reference proteome</keyword>